<dbReference type="OrthoDB" id="5859401at2759"/>
<dbReference type="EMBL" id="UZAF01021591">
    <property type="protein sequence ID" value="VDO79382.1"/>
    <property type="molecule type" value="Genomic_DNA"/>
</dbReference>
<reference evidence="4" key="1">
    <citation type="submission" date="2017-02" db="UniProtKB">
        <authorList>
            <consortium name="WormBaseParasite"/>
        </authorList>
    </citation>
    <scope>IDENTIFICATION</scope>
</reference>
<dbReference type="WBParaSite" id="HPLM_0001980601-mRNA-1">
    <property type="protein sequence ID" value="HPLM_0001980601-mRNA-1"/>
    <property type="gene ID" value="HPLM_0001980601"/>
</dbReference>
<evidence type="ECO:0000256" key="1">
    <source>
        <dbReference type="SAM" id="Phobius"/>
    </source>
</evidence>
<keyword evidence="1" id="KW-0812">Transmembrane</keyword>
<dbReference type="Proteomes" id="UP000268014">
    <property type="component" value="Unassembled WGS sequence"/>
</dbReference>
<evidence type="ECO:0000313" key="4">
    <source>
        <dbReference type="WBParaSite" id="HPLM_0001980601-mRNA-1"/>
    </source>
</evidence>
<keyword evidence="3" id="KW-1185">Reference proteome</keyword>
<protein>
    <submittedName>
        <fullName evidence="4">Secreted protein</fullName>
    </submittedName>
</protein>
<accession>A0A0N4X614</accession>
<evidence type="ECO:0000313" key="2">
    <source>
        <dbReference type="EMBL" id="VDO79382.1"/>
    </source>
</evidence>
<evidence type="ECO:0000313" key="3">
    <source>
        <dbReference type="Proteomes" id="UP000268014"/>
    </source>
</evidence>
<feature type="transmembrane region" description="Helical" evidence="1">
    <location>
        <begin position="25"/>
        <end position="43"/>
    </location>
</feature>
<gene>
    <name evidence="2" type="ORF">HPLM_LOCUS19798</name>
</gene>
<organism evidence="4">
    <name type="scientific">Haemonchus placei</name>
    <name type="common">Barber's pole worm</name>
    <dbReference type="NCBI Taxonomy" id="6290"/>
    <lineage>
        <taxon>Eukaryota</taxon>
        <taxon>Metazoa</taxon>
        <taxon>Ecdysozoa</taxon>
        <taxon>Nematoda</taxon>
        <taxon>Chromadorea</taxon>
        <taxon>Rhabditida</taxon>
        <taxon>Rhabditina</taxon>
        <taxon>Rhabditomorpha</taxon>
        <taxon>Strongyloidea</taxon>
        <taxon>Trichostrongylidae</taxon>
        <taxon>Haemonchus</taxon>
    </lineage>
</organism>
<keyword evidence="1" id="KW-1133">Transmembrane helix</keyword>
<reference evidence="2 3" key="2">
    <citation type="submission" date="2018-11" db="EMBL/GenBank/DDBJ databases">
        <authorList>
            <consortium name="Pathogen Informatics"/>
        </authorList>
    </citation>
    <scope>NUCLEOTIDE SEQUENCE [LARGE SCALE GENOMIC DNA]</scope>
    <source>
        <strain evidence="2 3">MHpl1</strain>
    </source>
</reference>
<dbReference type="AlphaFoldDB" id="A0A0N4X614"/>
<keyword evidence="1" id="KW-0472">Membrane</keyword>
<name>A0A0N4X614_HAEPC</name>
<sequence length="77" mass="8770">MVLLLTLVFFSQCSPLFCKLLMTSFLLFPLLGAYMLVPFNVSFSATRPRRDLKALERIMREMIESGGIVNPAFRPGR</sequence>
<dbReference type="OMA" id="FFSQCSP"/>
<proteinExistence type="predicted"/>